<proteinExistence type="predicted"/>
<reference evidence="1 2" key="1">
    <citation type="submission" date="2017-08" db="EMBL/GenBank/DDBJ databases">
        <title>Complete genome sequence of Mucilaginibacter sp. strain BJC16-A31.</title>
        <authorList>
            <consortium name="Henan University of Science and Technology"/>
            <person name="You X."/>
        </authorList>
    </citation>
    <scope>NUCLEOTIDE SEQUENCE [LARGE SCALE GENOMIC DNA]</scope>
    <source>
        <strain evidence="1 2">BJC16-A31</strain>
    </source>
</reference>
<keyword evidence="2" id="KW-1185">Reference proteome</keyword>
<evidence type="ECO:0000313" key="1">
    <source>
        <dbReference type="EMBL" id="ASU34237.1"/>
    </source>
</evidence>
<accession>A0A223NWJ4</accession>
<dbReference type="EMBL" id="CP022743">
    <property type="protein sequence ID" value="ASU34237.1"/>
    <property type="molecule type" value="Genomic_DNA"/>
</dbReference>
<dbReference type="AlphaFoldDB" id="A0A223NWJ4"/>
<sequence length="47" mass="5697">MTSKEDPVKQITNSREKPEAFHFCTRNTRNKVKHTDYQLLKYQSRIK</sequence>
<protein>
    <submittedName>
        <fullName evidence="1">Uncharacterized protein</fullName>
    </submittedName>
</protein>
<dbReference type="Proteomes" id="UP000215002">
    <property type="component" value="Chromosome"/>
</dbReference>
<organism evidence="1 2">
    <name type="scientific">Mucilaginibacter xinganensis</name>
    <dbReference type="NCBI Taxonomy" id="1234841"/>
    <lineage>
        <taxon>Bacteria</taxon>
        <taxon>Pseudomonadati</taxon>
        <taxon>Bacteroidota</taxon>
        <taxon>Sphingobacteriia</taxon>
        <taxon>Sphingobacteriales</taxon>
        <taxon>Sphingobacteriaceae</taxon>
        <taxon>Mucilaginibacter</taxon>
    </lineage>
</organism>
<evidence type="ECO:0000313" key="2">
    <source>
        <dbReference type="Proteomes" id="UP000215002"/>
    </source>
</evidence>
<dbReference type="KEGG" id="muc:MuYL_2348"/>
<gene>
    <name evidence="1" type="ORF">MuYL_2348</name>
</gene>
<name>A0A223NWJ4_9SPHI</name>